<sequence length="77" mass="8524">MAETPGKTPTLTETDLAQDKMGDNDLQGNDQASVRNQRHAVPDVKQKADDSVKDSLRKMDKDTRAKEELGKGARKQD</sequence>
<reference evidence="2" key="1">
    <citation type="submission" date="2022-10" db="EMBL/GenBank/DDBJ databases">
        <title>Hoeflea sp. G2-23, isolated from marine algae.</title>
        <authorList>
            <person name="Kristyanto S."/>
            <person name="Kim J.M."/>
            <person name="Jeon C.O."/>
        </authorList>
    </citation>
    <scope>NUCLEOTIDE SEQUENCE</scope>
    <source>
        <strain evidence="2">G2-23</strain>
    </source>
</reference>
<feature type="compositionally biased region" description="Basic and acidic residues" evidence="1">
    <location>
        <begin position="40"/>
        <end position="77"/>
    </location>
</feature>
<accession>A0ABT3Z5Y7</accession>
<gene>
    <name evidence="2" type="ORF">OEG84_05520</name>
</gene>
<protein>
    <submittedName>
        <fullName evidence="2">Uncharacterized protein</fullName>
    </submittedName>
</protein>
<evidence type="ECO:0000313" key="2">
    <source>
        <dbReference type="EMBL" id="MCY0147187.1"/>
    </source>
</evidence>
<dbReference type="RefSeq" id="WP_267652796.1">
    <property type="nucleotide sequence ID" value="NZ_JAOVZR010000001.1"/>
</dbReference>
<feature type="compositionally biased region" description="Polar residues" evidence="1">
    <location>
        <begin position="26"/>
        <end position="35"/>
    </location>
</feature>
<evidence type="ECO:0000313" key="3">
    <source>
        <dbReference type="Proteomes" id="UP001073227"/>
    </source>
</evidence>
<keyword evidence="3" id="KW-1185">Reference proteome</keyword>
<comment type="caution">
    <text evidence="2">The sequence shown here is derived from an EMBL/GenBank/DDBJ whole genome shotgun (WGS) entry which is preliminary data.</text>
</comment>
<proteinExistence type="predicted"/>
<feature type="region of interest" description="Disordered" evidence="1">
    <location>
        <begin position="1"/>
        <end position="77"/>
    </location>
</feature>
<name>A0ABT3Z5Y7_9HYPH</name>
<dbReference type="Proteomes" id="UP001073227">
    <property type="component" value="Unassembled WGS sequence"/>
</dbReference>
<evidence type="ECO:0000256" key="1">
    <source>
        <dbReference type="SAM" id="MobiDB-lite"/>
    </source>
</evidence>
<organism evidence="2 3">
    <name type="scientific">Hoeflea algicola</name>
    <dbReference type="NCBI Taxonomy" id="2983763"/>
    <lineage>
        <taxon>Bacteria</taxon>
        <taxon>Pseudomonadati</taxon>
        <taxon>Pseudomonadota</taxon>
        <taxon>Alphaproteobacteria</taxon>
        <taxon>Hyphomicrobiales</taxon>
        <taxon>Rhizobiaceae</taxon>
        <taxon>Hoeflea</taxon>
    </lineage>
</organism>
<dbReference type="EMBL" id="JAOVZR010000001">
    <property type="protein sequence ID" value="MCY0147187.1"/>
    <property type="molecule type" value="Genomic_DNA"/>
</dbReference>